<dbReference type="InterPro" id="IPR008271">
    <property type="entry name" value="Ser/Thr_kinase_AS"/>
</dbReference>
<dbReference type="Proteomes" id="UP000095395">
    <property type="component" value="Unassembled WGS sequence"/>
</dbReference>
<dbReference type="Pfam" id="PF00069">
    <property type="entry name" value="Pkinase"/>
    <property type="match status" value="1"/>
</dbReference>
<dbReference type="EMBL" id="CYYR01000009">
    <property type="protein sequence ID" value="CUN86625.1"/>
    <property type="molecule type" value="Genomic_DNA"/>
</dbReference>
<keyword evidence="1 8" id="KW-0808">Transferase</keyword>
<evidence type="ECO:0000259" key="7">
    <source>
        <dbReference type="PROSITE" id="PS50011"/>
    </source>
</evidence>
<keyword evidence="3 8" id="KW-0418">Kinase</keyword>
<sequence length="943" mass="105266">MSQVIAGIYEIDQKIGAGGGGVVYLGRHLRLQKLVVLKADRRNLNTRPEALRREVDMLKNLSHTYIPQVYDFVQENGVVYTVMDYIEGESLDKILARGEKIAQPLIVKYACQLLEALDYLHKRPPHGILHGDIKPANIMLRPNGDICLIDFNIALALGEDGAVKVGFSRGYASPEHYSADFIRYEDSEKTVRDDSEKTVTDTKNVSFSAGSVTRGQAGKLLDVRSDIYSLGATLYHLISGRRPAQNAEQVLPLNKKDCSIEVAEIINKAMEPKPENRYQTAEEMLQAFLHLKQNDLEMIRYKKQVRAVGIFLFLLLMTGVGGMLLGLKQRGDYQEALKLSQYSGEKLKKGDVSGAIRNALDAIPDKKSVFTVPVTAEAQKALSDALGVYDLSDGFGSYDSLELPAAPFDMTLSPDGKKLAVVYGYEVTVYDLDDGSEIVSLPIQKSALSDCVFVDDRTVVYASDHGTTAYDIAEKRELWCGEASTILAVSEDKKVVAAVNCEQNAATIYDIRTGEVSGQCSFENRHLTTAENDIFADPKDYIFRLSADGKWLAVSFSDGGLTVFDWKNPENTFDIYEQSDYIQFEGGFCGTTFAYAAKNNQKSIFGMTDVEQNEDVMEAQSDMSYIVQADSRGIFLANENLLVKLDTSGEQTELAYVQDENITGFSVGERFIAVAEENQKVAVFDSGATLVMSDTCEKNSDFVLMGHEYVTAANRDEPVVRIWKAEEHSDAAIFTYDASYEHEEARVSTDGNTAMLFGINGFRIYDRDGKLCNETELENPESIYDEQFKKEPESYLEVTWYDGTVRTYSAADGTLLSEEKGEKPDRTLDETFLTENYEIRSSLHDAPQVYDRVSGKWLASLEKEDYLTYVTQVQEDILTEYISTTGGRYGILLNDRLEEIAYLPNVCDVVEDTFIFDTGSGELRQCRLYSLQELVALGESYIE</sequence>
<dbReference type="PANTHER" id="PTHR43289:SF34">
    <property type="entry name" value="SERINE_THREONINE-PROTEIN KINASE YBDM-RELATED"/>
    <property type="match status" value="1"/>
</dbReference>
<dbReference type="GO" id="GO:0005524">
    <property type="term" value="F:ATP binding"/>
    <property type="evidence" value="ECO:0007669"/>
    <property type="project" value="UniProtKB-UniRule"/>
</dbReference>
<dbReference type="PROSITE" id="PS50011">
    <property type="entry name" value="PROTEIN_KINASE_DOM"/>
    <property type="match status" value="1"/>
</dbReference>
<dbReference type="InterPro" id="IPR015943">
    <property type="entry name" value="WD40/YVTN_repeat-like_dom_sf"/>
</dbReference>
<dbReference type="SMART" id="SM00220">
    <property type="entry name" value="S_TKc"/>
    <property type="match status" value="1"/>
</dbReference>
<proteinExistence type="predicted"/>
<keyword evidence="2 5" id="KW-0547">Nucleotide-binding</keyword>
<dbReference type="SUPFAM" id="SSF56112">
    <property type="entry name" value="Protein kinase-like (PK-like)"/>
    <property type="match status" value="1"/>
</dbReference>
<dbReference type="AlphaFoldDB" id="A0A174AGI9"/>
<evidence type="ECO:0000256" key="4">
    <source>
        <dbReference type="ARBA" id="ARBA00022840"/>
    </source>
</evidence>
<dbReference type="InterPro" id="IPR000719">
    <property type="entry name" value="Prot_kinase_dom"/>
</dbReference>
<organism evidence="8 9">
    <name type="scientific">Roseburia inulinivorans</name>
    <dbReference type="NCBI Taxonomy" id="360807"/>
    <lineage>
        <taxon>Bacteria</taxon>
        <taxon>Bacillati</taxon>
        <taxon>Bacillota</taxon>
        <taxon>Clostridia</taxon>
        <taxon>Lachnospirales</taxon>
        <taxon>Lachnospiraceae</taxon>
        <taxon>Roseburia</taxon>
    </lineage>
</organism>
<keyword evidence="4 5" id="KW-0067">ATP-binding</keyword>
<dbReference type="InterPro" id="IPR017441">
    <property type="entry name" value="Protein_kinase_ATP_BS"/>
</dbReference>
<feature type="binding site" evidence="5">
    <location>
        <position position="38"/>
    </location>
    <ligand>
        <name>ATP</name>
        <dbReference type="ChEBI" id="CHEBI:30616"/>
    </ligand>
</feature>
<evidence type="ECO:0000256" key="1">
    <source>
        <dbReference type="ARBA" id="ARBA00022679"/>
    </source>
</evidence>
<dbReference type="Pfam" id="PF13360">
    <property type="entry name" value="PQQ_2"/>
    <property type="match status" value="1"/>
</dbReference>
<accession>A0A174AGI9</accession>
<dbReference type="InterPro" id="IPR011009">
    <property type="entry name" value="Kinase-like_dom_sf"/>
</dbReference>
<feature type="transmembrane region" description="Helical" evidence="6">
    <location>
        <begin position="307"/>
        <end position="327"/>
    </location>
</feature>
<keyword evidence="6" id="KW-0472">Membrane</keyword>
<dbReference type="PROSITE" id="PS00108">
    <property type="entry name" value="PROTEIN_KINASE_ST"/>
    <property type="match status" value="1"/>
</dbReference>
<dbReference type="Gene3D" id="3.30.200.20">
    <property type="entry name" value="Phosphorylase Kinase, domain 1"/>
    <property type="match status" value="1"/>
</dbReference>
<dbReference type="InterPro" id="IPR002372">
    <property type="entry name" value="PQQ_rpt_dom"/>
</dbReference>
<keyword evidence="6" id="KW-1133">Transmembrane helix</keyword>
<protein>
    <submittedName>
        <fullName evidence="8">Serine/threonine-protein kinase pknB</fullName>
        <ecNumber evidence="8">2.7.11.1</ecNumber>
    </submittedName>
</protein>
<evidence type="ECO:0000256" key="5">
    <source>
        <dbReference type="PROSITE-ProRule" id="PRU10141"/>
    </source>
</evidence>
<evidence type="ECO:0000313" key="8">
    <source>
        <dbReference type="EMBL" id="CUN86625.1"/>
    </source>
</evidence>
<dbReference type="EC" id="2.7.11.1" evidence="8"/>
<dbReference type="InterPro" id="IPR011044">
    <property type="entry name" value="Quino_amine_DH_bsu"/>
</dbReference>
<evidence type="ECO:0000256" key="2">
    <source>
        <dbReference type="ARBA" id="ARBA00022741"/>
    </source>
</evidence>
<dbReference type="PANTHER" id="PTHR43289">
    <property type="entry name" value="MITOGEN-ACTIVATED PROTEIN KINASE KINASE KINASE 20-RELATED"/>
    <property type="match status" value="1"/>
</dbReference>
<dbReference type="Gene3D" id="2.130.10.10">
    <property type="entry name" value="YVTN repeat-like/Quinoprotein amine dehydrogenase"/>
    <property type="match status" value="1"/>
</dbReference>
<evidence type="ECO:0000256" key="3">
    <source>
        <dbReference type="ARBA" id="ARBA00022777"/>
    </source>
</evidence>
<dbReference type="PROSITE" id="PS00107">
    <property type="entry name" value="PROTEIN_KINASE_ATP"/>
    <property type="match status" value="1"/>
</dbReference>
<dbReference type="GO" id="GO:0004674">
    <property type="term" value="F:protein serine/threonine kinase activity"/>
    <property type="evidence" value="ECO:0007669"/>
    <property type="project" value="UniProtKB-EC"/>
</dbReference>
<dbReference type="Gene3D" id="1.10.510.10">
    <property type="entry name" value="Transferase(Phosphotransferase) domain 1"/>
    <property type="match status" value="1"/>
</dbReference>
<evidence type="ECO:0000313" key="9">
    <source>
        <dbReference type="Proteomes" id="UP000095395"/>
    </source>
</evidence>
<gene>
    <name evidence="8" type="primary">pknB</name>
    <name evidence="8" type="ORF">ERS852392_01562</name>
</gene>
<keyword evidence="6" id="KW-0812">Transmembrane</keyword>
<dbReference type="CDD" id="cd14014">
    <property type="entry name" value="STKc_PknB_like"/>
    <property type="match status" value="1"/>
</dbReference>
<evidence type="ECO:0000256" key="6">
    <source>
        <dbReference type="SAM" id="Phobius"/>
    </source>
</evidence>
<reference evidence="8 9" key="1">
    <citation type="submission" date="2015-09" db="EMBL/GenBank/DDBJ databases">
        <authorList>
            <consortium name="Pathogen Informatics"/>
        </authorList>
    </citation>
    <scope>NUCLEOTIDE SEQUENCE [LARGE SCALE GENOMIC DNA]</scope>
    <source>
        <strain evidence="8 9">2789STDY5608835</strain>
    </source>
</reference>
<name>A0A174AGI9_9FIRM</name>
<feature type="domain" description="Protein kinase" evidence="7">
    <location>
        <begin position="9"/>
        <end position="289"/>
    </location>
</feature>
<dbReference type="SUPFAM" id="SSF50969">
    <property type="entry name" value="YVTN repeat-like/Quinoprotein amine dehydrogenase"/>
    <property type="match status" value="2"/>
</dbReference>